<evidence type="ECO:0000256" key="3">
    <source>
        <dbReference type="PROSITE-ProRule" id="PRU00023"/>
    </source>
</evidence>
<keyword evidence="2 3" id="KW-0040">ANK repeat</keyword>
<dbReference type="PRINTS" id="PR01415">
    <property type="entry name" value="ANKYRIN"/>
</dbReference>
<feature type="repeat" description="ANK" evidence="3">
    <location>
        <begin position="489"/>
        <end position="525"/>
    </location>
</feature>
<keyword evidence="1" id="KW-0677">Repeat</keyword>
<dbReference type="PROSITE" id="PS50088">
    <property type="entry name" value="ANK_REPEAT"/>
    <property type="match status" value="3"/>
</dbReference>
<dbReference type="EMBL" id="JAICCE010000006">
    <property type="protein sequence ID" value="KAG9275907.1"/>
    <property type="molecule type" value="Genomic_DNA"/>
</dbReference>
<dbReference type="AlphaFoldDB" id="A0A8T2LYP7"/>
<accession>A0A8T2LYP7</accession>
<dbReference type="GO" id="GO:0010468">
    <property type="term" value="P:regulation of gene expression"/>
    <property type="evidence" value="ECO:0007669"/>
    <property type="project" value="TreeGrafter"/>
</dbReference>
<evidence type="ECO:0000256" key="1">
    <source>
        <dbReference type="ARBA" id="ARBA00022737"/>
    </source>
</evidence>
<dbReference type="PANTHER" id="PTHR24124">
    <property type="entry name" value="ANKYRIN REPEAT FAMILY A"/>
    <property type="match status" value="1"/>
</dbReference>
<dbReference type="PROSITE" id="PS50297">
    <property type="entry name" value="ANK_REP_REGION"/>
    <property type="match status" value="3"/>
</dbReference>
<protein>
    <submittedName>
        <fullName evidence="4">NF-kappa-B inhibitor zeta-like</fullName>
    </submittedName>
</protein>
<dbReference type="InterPro" id="IPR002110">
    <property type="entry name" value="Ankyrin_rpt"/>
</dbReference>
<dbReference type="Gene3D" id="1.25.40.20">
    <property type="entry name" value="Ankyrin repeat-containing domain"/>
    <property type="match status" value="1"/>
</dbReference>
<sequence length="565" mass="61835">ICVFTAPKEKSCYTLPTVKKLLEQKRKRETSSVPPACASAAASSTAGAVASVPVSTLMQRSISFQSPERAQFALLLHLWLGTVDGALSPHHKKVLEKCHISIENCCFSTIPSPICGICLLPYILLDKNGCSSSSYLDMAAMRYGRWDTVPLHQQPCVSFQTLGLSYIPNSPAPHSFTPAPAYSHSLPTTETPATSYSPHQLQDCQDGQIPQHYPDCPVTAALADTSAATVQSGCYSWSNELRTQTPAAACGLQYKHQLDMAKLEEARQFLQGMDYSRTTWQDDDGDTILHIYTAKGQREYAFAAAEKLQELGRLDSKEHKGKTALLVAVTANQPEIIQDLLSLGADMSICDNKGQTALHLAATYGYPQIMQELLSVNPRVDMEARNFEGLTPLHCAVISHSATMKALTASSSSSSSSWQTDGSLQTQANNKLFCVQLLLEAGASPISQEIKSNKTVLHLAVKEGNIQLVHFFLKIQLPDMQVFINMKAHGHTALHMAAGLHGNPHQEELIRLLLSRGADPSIRNLENDQPAHLLQSGQQGEKLKLILKKRNASSRRRITSLQDQE</sequence>
<dbReference type="FunFam" id="1.25.40.20:FF:000097">
    <property type="entry name" value="NF-kappa-B inhibitor zeta isoform X1"/>
    <property type="match status" value="1"/>
</dbReference>
<comment type="caution">
    <text evidence="4">The sequence shown here is derived from an EMBL/GenBank/DDBJ whole genome shotgun (WGS) entry which is preliminary data.</text>
</comment>
<dbReference type="SMART" id="SM00248">
    <property type="entry name" value="ANK"/>
    <property type="match status" value="6"/>
</dbReference>
<dbReference type="SUPFAM" id="SSF48403">
    <property type="entry name" value="Ankyrin repeat"/>
    <property type="match status" value="1"/>
</dbReference>
<dbReference type="PANTHER" id="PTHR24124:SF7">
    <property type="entry name" value="NF-KAPPA-B INHIBITOR DELTA"/>
    <property type="match status" value="1"/>
</dbReference>
<evidence type="ECO:0000313" key="4">
    <source>
        <dbReference type="EMBL" id="KAG9275907.1"/>
    </source>
</evidence>
<name>A0A8T2LYP7_ASTMX</name>
<dbReference type="GO" id="GO:0005634">
    <property type="term" value="C:nucleus"/>
    <property type="evidence" value="ECO:0007669"/>
    <property type="project" value="TreeGrafter"/>
</dbReference>
<dbReference type="Pfam" id="PF12796">
    <property type="entry name" value="Ank_2"/>
    <property type="match status" value="2"/>
</dbReference>
<proteinExistence type="predicted"/>
<feature type="non-terminal residue" evidence="4">
    <location>
        <position position="1"/>
    </location>
</feature>
<evidence type="ECO:0000313" key="5">
    <source>
        <dbReference type="Proteomes" id="UP000752171"/>
    </source>
</evidence>
<gene>
    <name evidence="4" type="primary">NFKBID</name>
    <name evidence="4" type="ORF">AMEX_G8150</name>
</gene>
<dbReference type="InterPro" id="IPR036770">
    <property type="entry name" value="Ankyrin_rpt-contain_sf"/>
</dbReference>
<reference evidence="4 5" key="1">
    <citation type="submission" date="2021-07" db="EMBL/GenBank/DDBJ databases">
        <authorList>
            <person name="Imarazene B."/>
            <person name="Zahm M."/>
            <person name="Klopp C."/>
            <person name="Cabau C."/>
            <person name="Beille S."/>
            <person name="Jouanno E."/>
            <person name="Castinel A."/>
            <person name="Lluch J."/>
            <person name="Gil L."/>
            <person name="Kuchtly C."/>
            <person name="Lopez Roques C."/>
            <person name="Donnadieu C."/>
            <person name="Parrinello H."/>
            <person name="Journot L."/>
            <person name="Du K."/>
            <person name="Schartl M."/>
            <person name="Retaux S."/>
            <person name="Guiguen Y."/>
        </authorList>
    </citation>
    <scope>NUCLEOTIDE SEQUENCE [LARGE SCALE GENOMIC DNA]</scope>
    <source>
        <strain evidence="4">Pach_M1</strain>
        <tissue evidence="4">Testis</tissue>
    </source>
</reference>
<feature type="repeat" description="ANK" evidence="3">
    <location>
        <begin position="353"/>
        <end position="385"/>
    </location>
</feature>
<evidence type="ECO:0000256" key="2">
    <source>
        <dbReference type="ARBA" id="ARBA00023043"/>
    </source>
</evidence>
<feature type="repeat" description="ANK" evidence="3">
    <location>
        <begin position="320"/>
        <end position="352"/>
    </location>
</feature>
<dbReference type="Proteomes" id="UP000752171">
    <property type="component" value="Unassembled WGS sequence"/>
</dbReference>
<organism evidence="4 5">
    <name type="scientific">Astyanax mexicanus</name>
    <name type="common">Blind cave fish</name>
    <name type="synonym">Astyanax fasciatus mexicanus</name>
    <dbReference type="NCBI Taxonomy" id="7994"/>
    <lineage>
        <taxon>Eukaryota</taxon>
        <taxon>Metazoa</taxon>
        <taxon>Chordata</taxon>
        <taxon>Craniata</taxon>
        <taxon>Vertebrata</taxon>
        <taxon>Euteleostomi</taxon>
        <taxon>Actinopterygii</taxon>
        <taxon>Neopterygii</taxon>
        <taxon>Teleostei</taxon>
        <taxon>Ostariophysi</taxon>
        <taxon>Characiformes</taxon>
        <taxon>Characoidei</taxon>
        <taxon>Acestrorhamphidae</taxon>
        <taxon>Acestrorhamphinae</taxon>
        <taxon>Astyanax</taxon>
    </lineage>
</organism>